<feature type="domain" description="F-box" evidence="3">
    <location>
        <begin position="130"/>
        <end position="176"/>
    </location>
</feature>
<organism evidence="4 5">
    <name type="scientific">Ursus maritimus</name>
    <name type="common">Polar bear</name>
    <name type="synonym">Thalarctos maritimus</name>
    <dbReference type="NCBI Taxonomy" id="29073"/>
    <lineage>
        <taxon>Eukaryota</taxon>
        <taxon>Metazoa</taxon>
        <taxon>Chordata</taxon>
        <taxon>Craniata</taxon>
        <taxon>Vertebrata</taxon>
        <taxon>Euteleostomi</taxon>
        <taxon>Mammalia</taxon>
        <taxon>Eutheria</taxon>
        <taxon>Laurasiatheria</taxon>
        <taxon>Carnivora</taxon>
        <taxon>Caniformia</taxon>
        <taxon>Ursidae</taxon>
        <taxon>Ursus</taxon>
    </lineage>
</organism>
<proteinExistence type="predicted"/>
<dbReference type="GO" id="GO:0031146">
    <property type="term" value="P:SCF-dependent proteasomal ubiquitin-dependent protein catabolic process"/>
    <property type="evidence" value="ECO:0007669"/>
    <property type="project" value="UniProtKB-UniRule"/>
</dbReference>
<dbReference type="InterPro" id="IPR036047">
    <property type="entry name" value="F-box-like_dom_sf"/>
</dbReference>
<dbReference type="OrthoDB" id="3219396at2759"/>
<dbReference type="GO" id="GO:0019005">
    <property type="term" value="C:SCF ubiquitin ligase complex"/>
    <property type="evidence" value="ECO:0007669"/>
    <property type="project" value="UniProtKB-UniRule"/>
</dbReference>
<comment type="subcellular location">
    <subcellularLocation>
        <location evidence="1">Cytoplasm</location>
    </subcellularLocation>
</comment>
<comment type="function">
    <text evidence="1">Substrate recognition component of a SCF (SKP1-CUL1-F-box protein) E3 ubiquitin-protein ligase complex which mediates the ubiquitination and subsequent proteasomal degradation of target proteins and plays a role in several biological processes such as cell cycle, cell proliferation, or maintenance of chromosome stability. Ubiquitinates mTORC1-bound TTI1 and TELO2 when they are phosphorylated by CK2 following growth factor deprivation, leading to their degradation. In contrast, does not mediate ubiquitination of TTI1 and TELO2 when they are part of the mTORC2 complex. As a consequence, mTORC1 is inactivated to restrain cell growth and protein translation, while mTORC2 is the activated due to the relief of feedback inhibition by mTORC1. Plays a role in maintaining epithelial cell survival by regulating the turn-over of chromatin modulator PRMT4 through ubiquitination and degradation by the proteasomal pathway. Regulates also PPARgamma stability by facilitating PPARgamma/PPARG ubiquitination and thereby plays a role in adipocyte differentiation.</text>
</comment>
<keyword evidence="4" id="KW-1185">Reference proteome</keyword>
<dbReference type="RefSeq" id="XP_008688605.1">
    <property type="nucleotide sequence ID" value="XM_008690383.2"/>
</dbReference>
<evidence type="ECO:0000256" key="1">
    <source>
        <dbReference type="RuleBase" id="RU369085"/>
    </source>
</evidence>
<dbReference type="AlphaFoldDB" id="A0A384C2H5"/>
<dbReference type="GO" id="GO:0005737">
    <property type="term" value="C:cytoplasm"/>
    <property type="evidence" value="ECO:0007669"/>
    <property type="project" value="UniProtKB-SubCell"/>
</dbReference>
<dbReference type="SUPFAM" id="SSF81383">
    <property type="entry name" value="F-box domain"/>
    <property type="match status" value="1"/>
</dbReference>
<comment type="subunit">
    <text evidence="1">Part of the SCF (SKP1-CUL1-F-box) E3 ubiquitin-protein ligase complex SCF(FBXO9) composed of CUL1, SKP1, RBX1 and FBXO9. Interacts with TTI1 and TELO2; when TTI1 and TELO2 are phosphorylated by CK2.</text>
</comment>
<protein>
    <recommendedName>
        <fullName evidence="1">F-box only protein</fullName>
    </recommendedName>
</protein>
<keyword evidence="2" id="KW-0732">Signal</keyword>
<feature type="signal peptide" evidence="2">
    <location>
        <begin position="1"/>
        <end position="25"/>
    </location>
</feature>
<dbReference type="CDD" id="cd22106">
    <property type="entry name" value="F-box_FBXO36"/>
    <property type="match status" value="1"/>
</dbReference>
<keyword evidence="1" id="KW-0833">Ubl conjugation pathway</keyword>
<dbReference type="PANTHER" id="PTHR12874:SF9">
    <property type="entry name" value="F-BOX ONLY PROTEIN 48"/>
    <property type="match status" value="1"/>
</dbReference>
<accession>A0A384C2H5</accession>
<dbReference type="Gene3D" id="1.20.1280.50">
    <property type="match status" value="1"/>
</dbReference>
<dbReference type="GeneID" id="103662698"/>
<sequence>MTPIKPRPFLVVLATAVASQDGVVAAGDSVRNCRTRPSAEQRLLPVIGHPVPGVCYHLNLAPLLVTKWLQQLQQSHQSTMVSAQKGALFLFVIFRWWKISLRSEYRSTKPGEAKESHEEFLDNSHLQGKFDFLERLSDKLLLNIISYLDLEDIARLSQTSRRFAQLCTSDKLWETIVQSACDTVTPDMRALAEDIGWRQMFFTNKLQLQRQLRKRRQRQGSQRNSTF</sequence>
<dbReference type="SMART" id="SM00256">
    <property type="entry name" value="FBOX"/>
    <property type="match status" value="1"/>
</dbReference>
<evidence type="ECO:0000256" key="2">
    <source>
        <dbReference type="SAM" id="SignalP"/>
    </source>
</evidence>
<dbReference type="InterPro" id="IPR001810">
    <property type="entry name" value="F-box_dom"/>
</dbReference>
<dbReference type="CTD" id="130888"/>
<evidence type="ECO:0000313" key="5">
    <source>
        <dbReference type="RefSeq" id="XP_008688605.1"/>
    </source>
</evidence>
<evidence type="ECO:0000313" key="4">
    <source>
        <dbReference type="Proteomes" id="UP000261680"/>
    </source>
</evidence>
<gene>
    <name evidence="5" type="primary">FBXO36</name>
</gene>
<keyword evidence="1" id="KW-0963">Cytoplasm</keyword>
<name>A0A384C2H5_URSMA</name>
<reference evidence="5" key="1">
    <citation type="submission" date="2025-08" db="UniProtKB">
        <authorList>
            <consortium name="RefSeq"/>
        </authorList>
    </citation>
    <scope>IDENTIFICATION</scope>
    <source>
        <tissue evidence="5">Whole blood</tissue>
    </source>
</reference>
<dbReference type="GO" id="GO:0016567">
    <property type="term" value="P:protein ubiquitination"/>
    <property type="evidence" value="ECO:0007669"/>
    <property type="project" value="UniProtKB-UniRule"/>
</dbReference>
<dbReference type="Proteomes" id="UP000261680">
    <property type="component" value="Unplaced"/>
</dbReference>
<dbReference type="PANTHER" id="PTHR12874">
    <property type="entry name" value="F-BOX ONLY PROTEIN 48-RELATED"/>
    <property type="match status" value="1"/>
</dbReference>
<dbReference type="Pfam" id="PF12937">
    <property type="entry name" value="F-box-like"/>
    <property type="match status" value="1"/>
</dbReference>
<dbReference type="PROSITE" id="PS50181">
    <property type="entry name" value="FBOX"/>
    <property type="match status" value="1"/>
</dbReference>
<comment type="pathway">
    <text evidence="1">Protein modification; protein ubiquitination.</text>
</comment>
<evidence type="ECO:0000259" key="3">
    <source>
        <dbReference type="PROSITE" id="PS50181"/>
    </source>
</evidence>
<feature type="chain" id="PRO_5016674311" description="F-box only protein" evidence="2">
    <location>
        <begin position="26"/>
        <end position="227"/>
    </location>
</feature>